<evidence type="ECO:0000259" key="2">
    <source>
        <dbReference type="Pfam" id="PF14326"/>
    </source>
</evidence>
<keyword evidence="4" id="KW-1185">Reference proteome</keyword>
<sequence length="550" mass="59209">MNPPKVLRCLALAAAAATLAGCQTLEVKQPTIEQTNELRKGPEDRPQRSITGFSHALRCMDTLLLDYGVRDITMLTEEITDETKKLNAGTRDMLISSVSDMSRRSRAVRLVAFGKDTANVISYLASAQSAAAYQAIPLYDIKGSVSQFDENLVKNQKDIGIGFAPFINIGAAKDAGSSMLALDLSVLTTSDMGVLAGVTSRNSVMILKQGSGIDGDAAYHKFGINYSMNLAKAEGQTQALRGLVELAAVELIGKLTKTPYWTCLGVTDPKKNEETRLEMFDWYHAMAATRIELIAYFQNQLRRRWFYDGPIDGEFNPAIDEAIANYRAALGLSREALLNEEFFYAFLAADHTKIPRPEQPARYVPPPTVAAAPGTPQAAAAAVAAAQATASAQASAHTSAPAAAAPAAPAPLKLSMSTPKQQTRFAGGEPISLSLAPSQDAHVYCYLQDEDAKVIRFFPNRFSRDSRVAAAKPLALPGSMRFQLTMNTKGTPETISCFATQRDVMASLPQALVGTDFEPLPGTTLETVRAAFFKASGGSLAQENLRVQAK</sequence>
<dbReference type="EMBL" id="BAABGJ010000016">
    <property type="protein sequence ID" value="GAA4340179.1"/>
    <property type="molecule type" value="Genomic_DNA"/>
</dbReference>
<gene>
    <name evidence="3" type="ORF">GCM10023165_19970</name>
</gene>
<feature type="domain" description="DUF4384" evidence="2">
    <location>
        <begin position="425"/>
        <end position="502"/>
    </location>
</feature>
<name>A0ABP8HJB7_9BURK</name>
<comment type="caution">
    <text evidence="3">The sequence shown here is derived from an EMBL/GenBank/DDBJ whole genome shotgun (WGS) entry which is preliminary data.</text>
</comment>
<evidence type="ECO:0000313" key="4">
    <source>
        <dbReference type="Proteomes" id="UP001500975"/>
    </source>
</evidence>
<protein>
    <submittedName>
        <fullName evidence="3">DUF4384 domain-containing protein</fullName>
    </submittedName>
</protein>
<evidence type="ECO:0000313" key="3">
    <source>
        <dbReference type="EMBL" id="GAA4340179.1"/>
    </source>
</evidence>
<dbReference type="InterPro" id="IPR025493">
    <property type="entry name" value="DUF4384"/>
</dbReference>
<feature type="chain" id="PRO_5047477033" evidence="1">
    <location>
        <begin position="21"/>
        <end position="550"/>
    </location>
</feature>
<proteinExistence type="predicted"/>
<keyword evidence="1" id="KW-0732">Signal</keyword>
<dbReference type="Gene3D" id="3.40.50.10610">
    <property type="entry name" value="ABC-type transport auxiliary lipoprotein component"/>
    <property type="match status" value="1"/>
</dbReference>
<organism evidence="3 4">
    <name type="scientific">Variovorax defluvii</name>
    <dbReference type="NCBI Taxonomy" id="913761"/>
    <lineage>
        <taxon>Bacteria</taxon>
        <taxon>Pseudomonadati</taxon>
        <taxon>Pseudomonadota</taxon>
        <taxon>Betaproteobacteria</taxon>
        <taxon>Burkholderiales</taxon>
        <taxon>Comamonadaceae</taxon>
        <taxon>Variovorax</taxon>
    </lineage>
</organism>
<dbReference type="Proteomes" id="UP001500975">
    <property type="component" value="Unassembled WGS sequence"/>
</dbReference>
<feature type="signal peptide" evidence="1">
    <location>
        <begin position="1"/>
        <end position="20"/>
    </location>
</feature>
<dbReference type="RefSeq" id="WP_345537587.1">
    <property type="nucleotide sequence ID" value="NZ_BAABGJ010000016.1"/>
</dbReference>
<accession>A0ABP8HJB7</accession>
<evidence type="ECO:0000256" key="1">
    <source>
        <dbReference type="SAM" id="SignalP"/>
    </source>
</evidence>
<dbReference type="Pfam" id="PF14326">
    <property type="entry name" value="DUF4384"/>
    <property type="match status" value="1"/>
</dbReference>
<reference evidence="4" key="1">
    <citation type="journal article" date="2019" name="Int. J. Syst. Evol. Microbiol.">
        <title>The Global Catalogue of Microorganisms (GCM) 10K type strain sequencing project: providing services to taxonomists for standard genome sequencing and annotation.</title>
        <authorList>
            <consortium name="The Broad Institute Genomics Platform"/>
            <consortium name="The Broad Institute Genome Sequencing Center for Infectious Disease"/>
            <person name="Wu L."/>
            <person name="Ma J."/>
        </authorList>
    </citation>
    <scope>NUCLEOTIDE SEQUENCE [LARGE SCALE GENOMIC DNA]</scope>
    <source>
        <strain evidence="4">JCM 17804</strain>
    </source>
</reference>
<dbReference type="PROSITE" id="PS51257">
    <property type="entry name" value="PROKAR_LIPOPROTEIN"/>
    <property type="match status" value="1"/>
</dbReference>